<evidence type="ECO:0000313" key="1">
    <source>
        <dbReference type="EMBL" id="CAH6370995.1"/>
    </source>
</evidence>
<name>A0AAN2FH98_ENTAG</name>
<dbReference type="EMBL" id="OW970316">
    <property type="protein sequence ID" value="CAH6370995.1"/>
    <property type="molecule type" value="Genomic_DNA"/>
</dbReference>
<accession>A0AAN2FH98</accession>
<gene>
    <name evidence="1" type="ORF">DAPPPG734_23245</name>
</gene>
<dbReference type="AlphaFoldDB" id="A0AAN2FH98"/>
<proteinExistence type="predicted"/>
<organism evidence="1 2">
    <name type="scientific">Enterobacter agglomerans</name>
    <name type="common">Erwinia herbicola</name>
    <name type="synonym">Pantoea agglomerans</name>
    <dbReference type="NCBI Taxonomy" id="549"/>
    <lineage>
        <taxon>Bacteria</taxon>
        <taxon>Pseudomonadati</taxon>
        <taxon>Pseudomonadota</taxon>
        <taxon>Gammaproteobacteria</taxon>
        <taxon>Enterobacterales</taxon>
        <taxon>Erwiniaceae</taxon>
        <taxon>Pantoea</taxon>
        <taxon>Pantoea agglomerans group</taxon>
    </lineage>
</organism>
<geneLocation type="plasmid" evidence="1 2">
    <name>P1</name>
</geneLocation>
<protein>
    <recommendedName>
        <fullName evidence="3">TetR family transcriptional regulator</fullName>
    </recommendedName>
</protein>
<dbReference type="Proteomes" id="UP001158961">
    <property type="component" value="Plasmid P1"/>
</dbReference>
<dbReference type="SUPFAM" id="SSF48498">
    <property type="entry name" value="Tetracyclin repressor-like, C-terminal domain"/>
    <property type="match status" value="1"/>
</dbReference>
<dbReference type="Gene3D" id="1.10.357.10">
    <property type="entry name" value="Tetracycline Repressor, domain 2"/>
    <property type="match status" value="1"/>
</dbReference>
<dbReference type="InterPro" id="IPR036271">
    <property type="entry name" value="Tet_transcr_reg_TetR-rel_C_sf"/>
</dbReference>
<sequence>MLLSIACKRALDDASKQLFAKGVTTSDDLVDYYLSAGTGGTVAALASDVMRKQPEKPVRQAYIAGVKRLAEQLASLQKTGQDHLPEDGHLAQLAMMTGALILARSTEGDEISVRFLTAVRKCFYSSS</sequence>
<dbReference type="RefSeq" id="WP_050491396.1">
    <property type="nucleotide sequence ID" value="NZ_JNVA01000131.1"/>
</dbReference>
<keyword evidence="1" id="KW-0614">Plasmid</keyword>
<evidence type="ECO:0000313" key="2">
    <source>
        <dbReference type="Proteomes" id="UP001158961"/>
    </source>
</evidence>
<reference evidence="1" key="1">
    <citation type="submission" date="2022-05" db="EMBL/GenBank/DDBJ databases">
        <authorList>
            <person name="Pothier F. J."/>
        </authorList>
    </citation>
    <scope>NUCLEOTIDE SEQUENCE</scope>
    <source>
        <strain evidence="1">DAPP-PG734</strain>
        <plasmid evidence="1">P1</plasmid>
    </source>
</reference>
<evidence type="ECO:0008006" key="3">
    <source>
        <dbReference type="Google" id="ProtNLM"/>
    </source>
</evidence>